<feature type="compositionally biased region" description="Basic and acidic residues" evidence="1">
    <location>
        <begin position="25"/>
        <end position="36"/>
    </location>
</feature>
<sequence length="247" mass="27739">MAEPAVGETSNNTGATEVSGSIPNKKVDKKLPSDGSKKRRKRKHESLMVVQDQSGSTSEEAGLQPKKPRRKAHGQNKRRAAMKYYIVKDNLEEEALSSPKKSNKKKQKKRKIQVQGSSRSDESPIGNPRRSSRKTERISYEEQDEGMDLELIAELEAAVARESLIELTNETWNGIYALEPLNRTPRVEWKNPSVRLFDKTKAVEDVANGPNFDILLVDTPNSTLSENHHFEPAASPNYEQVNAMVED</sequence>
<feature type="region of interest" description="Disordered" evidence="1">
    <location>
        <begin position="1"/>
        <end position="144"/>
    </location>
</feature>
<evidence type="ECO:0000256" key="1">
    <source>
        <dbReference type="SAM" id="MobiDB-lite"/>
    </source>
</evidence>
<feature type="compositionally biased region" description="Basic residues" evidence="1">
    <location>
        <begin position="101"/>
        <end position="112"/>
    </location>
</feature>
<accession>G0PDY6</accession>
<dbReference type="EMBL" id="GL380298">
    <property type="protein sequence ID" value="EGT52609.1"/>
    <property type="molecule type" value="Genomic_DNA"/>
</dbReference>
<keyword evidence="3" id="KW-1185">Reference proteome</keyword>
<evidence type="ECO:0000313" key="2">
    <source>
        <dbReference type="EMBL" id="EGT52609.1"/>
    </source>
</evidence>
<protein>
    <submittedName>
        <fullName evidence="2">Uncharacterized protein</fullName>
    </submittedName>
</protein>
<dbReference type="HOGENOM" id="CLU_1125375_0_0_1"/>
<proteinExistence type="predicted"/>
<name>G0PDY6_CAEBE</name>
<evidence type="ECO:0000313" key="3">
    <source>
        <dbReference type="Proteomes" id="UP000008068"/>
    </source>
</evidence>
<gene>
    <name evidence="2" type="ORF">CAEBREN_13412</name>
</gene>
<feature type="compositionally biased region" description="Polar residues" evidence="1">
    <location>
        <begin position="8"/>
        <end position="22"/>
    </location>
</feature>
<dbReference type="AlphaFoldDB" id="G0PDY6"/>
<dbReference type="Proteomes" id="UP000008068">
    <property type="component" value="Unassembled WGS sequence"/>
</dbReference>
<dbReference type="InParanoid" id="G0PDY6"/>
<feature type="compositionally biased region" description="Basic residues" evidence="1">
    <location>
        <begin position="66"/>
        <end position="81"/>
    </location>
</feature>
<reference evidence="3" key="1">
    <citation type="submission" date="2011-07" db="EMBL/GenBank/DDBJ databases">
        <authorList>
            <consortium name="Caenorhabditis brenneri Sequencing and Analysis Consortium"/>
            <person name="Wilson R.K."/>
        </authorList>
    </citation>
    <scope>NUCLEOTIDE SEQUENCE [LARGE SCALE GENOMIC DNA]</scope>
    <source>
        <strain evidence="3">PB2801</strain>
    </source>
</reference>
<organism evidence="3">
    <name type="scientific">Caenorhabditis brenneri</name>
    <name type="common">Nematode worm</name>
    <dbReference type="NCBI Taxonomy" id="135651"/>
    <lineage>
        <taxon>Eukaryota</taxon>
        <taxon>Metazoa</taxon>
        <taxon>Ecdysozoa</taxon>
        <taxon>Nematoda</taxon>
        <taxon>Chromadorea</taxon>
        <taxon>Rhabditida</taxon>
        <taxon>Rhabditina</taxon>
        <taxon>Rhabditomorpha</taxon>
        <taxon>Rhabditoidea</taxon>
        <taxon>Rhabditidae</taxon>
        <taxon>Peloderinae</taxon>
        <taxon>Caenorhabditis</taxon>
    </lineage>
</organism>